<dbReference type="Pfam" id="PF00072">
    <property type="entry name" value="Response_reg"/>
    <property type="match status" value="1"/>
</dbReference>
<dbReference type="EMBL" id="JAFREP010000003">
    <property type="protein sequence ID" value="MBO1317695.1"/>
    <property type="molecule type" value="Genomic_DNA"/>
</dbReference>
<proteinExistence type="predicted"/>
<dbReference type="RefSeq" id="WP_207857089.1">
    <property type="nucleotide sequence ID" value="NZ_JAFREP010000003.1"/>
</dbReference>
<dbReference type="GO" id="GO:0000160">
    <property type="term" value="P:phosphorelay signal transduction system"/>
    <property type="evidence" value="ECO:0007669"/>
    <property type="project" value="InterPro"/>
</dbReference>
<evidence type="ECO:0000313" key="5">
    <source>
        <dbReference type="Proteomes" id="UP000664417"/>
    </source>
</evidence>
<dbReference type="PROSITE" id="PS50110">
    <property type="entry name" value="RESPONSE_REGULATORY"/>
    <property type="match status" value="1"/>
</dbReference>
<feature type="modified residue" description="4-aspartylphosphate" evidence="2">
    <location>
        <position position="472"/>
    </location>
</feature>
<dbReference type="AlphaFoldDB" id="A0A8J7QFU2"/>
<evidence type="ECO:0000256" key="2">
    <source>
        <dbReference type="PROSITE-ProRule" id="PRU00169"/>
    </source>
</evidence>
<dbReference type="PANTHER" id="PTHR44591:SF3">
    <property type="entry name" value="RESPONSE REGULATORY DOMAIN-CONTAINING PROTEIN"/>
    <property type="match status" value="1"/>
</dbReference>
<dbReference type="InterPro" id="IPR050595">
    <property type="entry name" value="Bact_response_regulator"/>
</dbReference>
<evidence type="ECO:0000313" key="4">
    <source>
        <dbReference type="EMBL" id="MBO1317695.1"/>
    </source>
</evidence>
<accession>A0A8J7QFU2</accession>
<dbReference type="InterPro" id="IPR016024">
    <property type="entry name" value="ARM-type_fold"/>
</dbReference>
<keyword evidence="5" id="KW-1185">Reference proteome</keyword>
<dbReference type="InterPro" id="IPR011989">
    <property type="entry name" value="ARM-like"/>
</dbReference>
<dbReference type="InterPro" id="IPR001789">
    <property type="entry name" value="Sig_transdc_resp-reg_receiver"/>
</dbReference>
<dbReference type="SUPFAM" id="SSF48371">
    <property type="entry name" value="ARM repeat"/>
    <property type="match status" value="1"/>
</dbReference>
<dbReference type="Gene3D" id="3.40.50.2300">
    <property type="match status" value="1"/>
</dbReference>
<name>A0A8J7QFU2_9BACT</name>
<reference evidence="4" key="1">
    <citation type="submission" date="2021-03" db="EMBL/GenBank/DDBJ databases">
        <authorList>
            <person name="Wang G."/>
        </authorList>
    </citation>
    <scope>NUCLEOTIDE SEQUENCE</scope>
    <source>
        <strain evidence="4">KCTC 12899</strain>
    </source>
</reference>
<protein>
    <submittedName>
        <fullName evidence="4">Response regulator</fullName>
    </submittedName>
</protein>
<dbReference type="InterPro" id="IPR011006">
    <property type="entry name" value="CheY-like_superfamily"/>
</dbReference>
<dbReference type="Gene3D" id="1.25.10.10">
    <property type="entry name" value="Leucine-rich Repeat Variant"/>
    <property type="match status" value="2"/>
</dbReference>
<evidence type="ECO:0000256" key="1">
    <source>
        <dbReference type="ARBA" id="ARBA00022553"/>
    </source>
</evidence>
<dbReference type="SUPFAM" id="SSF52172">
    <property type="entry name" value="CheY-like"/>
    <property type="match status" value="1"/>
</dbReference>
<feature type="domain" description="Response regulatory" evidence="3">
    <location>
        <begin position="423"/>
        <end position="538"/>
    </location>
</feature>
<gene>
    <name evidence="4" type="ORF">J3U88_04420</name>
</gene>
<keyword evidence="1 2" id="KW-0597">Phosphoprotein</keyword>
<dbReference type="SMART" id="SM00448">
    <property type="entry name" value="REC"/>
    <property type="match status" value="1"/>
</dbReference>
<evidence type="ECO:0000259" key="3">
    <source>
        <dbReference type="PROSITE" id="PS50110"/>
    </source>
</evidence>
<dbReference type="Proteomes" id="UP000664417">
    <property type="component" value="Unassembled WGS sequence"/>
</dbReference>
<dbReference type="Pfam" id="PF13646">
    <property type="entry name" value="HEAT_2"/>
    <property type="match status" value="1"/>
</dbReference>
<sequence length="539" mass="58851">MNPSQDPILDELSTVLANKDLMKAKGLFGLFGDSSPGTQQWALHQVVAAPASLSLPLLSFLVAKYPTLLSGPFHAGIALEQALVCSDAALVEGMKLQSHEEKLLTLAYLKGGAGETRLQRLGKLLDASDDLGAKLAIIETLGDVADPAAAGHLAGFLETSQPVLREAALRSLRRQGGFPALEVMVGAMGLDRRLDRTLKKSVAEALNGGDPALLNQLLQSRFAALRVPAKDRLRDLGSPVLPLLVRNLQDDHTDAQIHSLNLMGEIGDPEAMGPIRNLLFHAPENANVRFAAYEAFAMLPFQREPFALAAGLEDSDESVRFAALKAINRHLDDRLVEGVRNILDARDKTAFFVMSAVIDQECGALFLRLIDHPLFERFALSYLATKAHPEVVAAWQKYLGSQGGAAFLEKLKPRGEQEVAGARIFAIDDSQLICRIYRKLLFECGHEVHTFTRPQDAIDAYAGLTPQLIFVDLNMPEMSGIEMTRILREDHGAAMPIVMVTTQNDMEDREAAEQAGVTRYLNKPFTRAQLEDAVSELVP</sequence>
<dbReference type="PANTHER" id="PTHR44591">
    <property type="entry name" value="STRESS RESPONSE REGULATOR PROTEIN 1"/>
    <property type="match status" value="1"/>
</dbReference>
<comment type="caution">
    <text evidence="4">The sequence shown here is derived from an EMBL/GenBank/DDBJ whole genome shotgun (WGS) entry which is preliminary data.</text>
</comment>
<organism evidence="4 5">
    <name type="scientific">Acanthopleuribacter pedis</name>
    <dbReference type="NCBI Taxonomy" id="442870"/>
    <lineage>
        <taxon>Bacteria</taxon>
        <taxon>Pseudomonadati</taxon>
        <taxon>Acidobacteriota</taxon>
        <taxon>Holophagae</taxon>
        <taxon>Acanthopleuribacterales</taxon>
        <taxon>Acanthopleuribacteraceae</taxon>
        <taxon>Acanthopleuribacter</taxon>
    </lineage>
</organism>